<dbReference type="RefSeq" id="WP_151574654.1">
    <property type="nucleotide sequence ID" value="NZ_WBOT01000004.1"/>
</dbReference>
<keyword evidence="5" id="KW-0574">Periplasm</keyword>
<keyword evidence="3" id="KW-0813">Transport</keyword>
<dbReference type="Pfam" id="PF13416">
    <property type="entry name" value="SBP_bac_8"/>
    <property type="match status" value="1"/>
</dbReference>
<proteinExistence type="inferred from homology"/>
<gene>
    <name evidence="8" type="ORF">F7732_13980</name>
</gene>
<evidence type="ECO:0000256" key="2">
    <source>
        <dbReference type="ARBA" id="ARBA00008520"/>
    </source>
</evidence>
<dbReference type="EMBL" id="WBOT01000004">
    <property type="protein sequence ID" value="KAB2331777.1"/>
    <property type="molecule type" value="Genomic_DNA"/>
</dbReference>
<dbReference type="GO" id="GO:0030313">
    <property type="term" value="C:cell envelope"/>
    <property type="evidence" value="ECO:0007669"/>
    <property type="project" value="UniProtKB-SubCell"/>
</dbReference>
<dbReference type="PROSITE" id="PS51257">
    <property type="entry name" value="PROKAR_LIPOPROTEIN"/>
    <property type="match status" value="1"/>
</dbReference>
<organism evidence="8 9">
    <name type="scientific">Bacillus mesophilum</name>
    <dbReference type="NCBI Taxonomy" id="1071718"/>
    <lineage>
        <taxon>Bacteria</taxon>
        <taxon>Bacillati</taxon>
        <taxon>Bacillota</taxon>
        <taxon>Bacilli</taxon>
        <taxon>Bacillales</taxon>
        <taxon>Bacillaceae</taxon>
        <taxon>Bacillus</taxon>
    </lineage>
</organism>
<evidence type="ECO:0000256" key="5">
    <source>
        <dbReference type="ARBA" id="ARBA00022764"/>
    </source>
</evidence>
<dbReference type="InterPro" id="IPR006061">
    <property type="entry name" value="SBP_1_CS"/>
</dbReference>
<evidence type="ECO:0000256" key="3">
    <source>
        <dbReference type="ARBA" id="ARBA00022448"/>
    </source>
</evidence>
<dbReference type="Proteomes" id="UP000441354">
    <property type="component" value="Unassembled WGS sequence"/>
</dbReference>
<dbReference type="SUPFAM" id="SSF53850">
    <property type="entry name" value="Periplasmic binding protein-like II"/>
    <property type="match status" value="1"/>
</dbReference>
<comment type="similarity">
    <text evidence="2">Belongs to the bacterial solute-binding protein 1 family.</text>
</comment>
<dbReference type="InterPro" id="IPR050490">
    <property type="entry name" value="Bact_solute-bd_prot1"/>
</dbReference>
<evidence type="ECO:0000256" key="6">
    <source>
        <dbReference type="SAM" id="MobiDB-lite"/>
    </source>
</evidence>
<evidence type="ECO:0000256" key="1">
    <source>
        <dbReference type="ARBA" id="ARBA00004196"/>
    </source>
</evidence>
<dbReference type="GO" id="GO:0055085">
    <property type="term" value="P:transmembrane transport"/>
    <property type="evidence" value="ECO:0007669"/>
    <property type="project" value="InterPro"/>
</dbReference>
<feature type="compositionally biased region" description="Acidic residues" evidence="6">
    <location>
        <begin position="29"/>
        <end position="40"/>
    </location>
</feature>
<keyword evidence="9" id="KW-1185">Reference proteome</keyword>
<accession>A0A7V7RKG3</accession>
<dbReference type="CDD" id="cd14748">
    <property type="entry name" value="PBP2_UgpB"/>
    <property type="match status" value="1"/>
</dbReference>
<feature type="region of interest" description="Disordered" evidence="6">
    <location>
        <begin position="23"/>
        <end position="43"/>
    </location>
</feature>
<comment type="subcellular location">
    <subcellularLocation>
        <location evidence="1">Cell envelope</location>
    </subcellularLocation>
</comment>
<evidence type="ECO:0000256" key="4">
    <source>
        <dbReference type="ARBA" id="ARBA00022729"/>
    </source>
</evidence>
<feature type="chain" id="PRO_5039270579" evidence="7">
    <location>
        <begin position="20"/>
        <end position="450"/>
    </location>
</feature>
<dbReference type="Gene3D" id="3.40.190.10">
    <property type="entry name" value="Periplasmic binding protein-like II"/>
    <property type="match status" value="2"/>
</dbReference>
<dbReference type="PANTHER" id="PTHR43649">
    <property type="entry name" value="ARABINOSE-BINDING PROTEIN-RELATED"/>
    <property type="match status" value="1"/>
</dbReference>
<dbReference type="InterPro" id="IPR006059">
    <property type="entry name" value="SBP"/>
</dbReference>
<sequence>MKKRWLFMLLLAVSMVISACSGESAGNEAEAEGETETEAGSEEKTEVVFWHAMSGELEGAVQKIADDFNASQEEIEVKPVFQGTYEEAITKFNTVAGTEDAPTIMQTFEVGTKYMIDSGKIQPVQKFIDEEGYDTSQWEENITNYYAVDGVQYSMPFNSSTPVLVYNKDAFKEAGLDPEKAPATYDELKDAAKKLTNGDQVGFSILNYGWFFEELLAAQGGLFVNEDNGRAGNATEAVFNSEEGLKVFELISDMYNEGTFYNTGQVWDDMRAAFQSGKIAMYIDSSAGIRAMVDNSPFEVGASYLPVPDEAKRQGVIIGGASLWMTSDIEEEKQQAAWEFMKYVTTPEVQAEWHLQSGYFAINPAAYEEDIVQEEWEKYPQLKVTVDQLKDTKPSTATQGALISVFPEARQKVVSAMESLYQGVDPKEALDRAVEETNQALEAAAKKSGN</sequence>
<reference evidence="8 9" key="1">
    <citation type="journal article" date="2014" name="Arch. Microbiol.">
        <title>Bacillus mesophilum sp. nov., strain IITR-54T, a novel 4-chlorobiphenyl dechlorinating bacterium.</title>
        <authorList>
            <person name="Manickam N."/>
            <person name="Singh N.K."/>
            <person name="Bajaj A."/>
            <person name="Kumar R.M."/>
            <person name="Kaur G."/>
            <person name="Kaur N."/>
            <person name="Bala M."/>
            <person name="Kumar A."/>
            <person name="Mayilraj S."/>
        </authorList>
    </citation>
    <scope>NUCLEOTIDE SEQUENCE [LARGE SCALE GENOMIC DNA]</scope>
    <source>
        <strain evidence="8 9">IITR-54</strain>
    </source>
</reference>
<name>A0A7V7RKG3_9BACI</name>
<dbReference type="OrthoDB" id="9795467at2"/>
<dbReference type="AlphaFoldDB" id="A0A7V7RKG3"/>
<keyword evidence="4 7" id="KW-0732">Signal</keyword>
<evidence type="ECO:0000256" key="7">
    <source>
        <dbReference type="SAM" id="SignalP"/>
    </source>
</evidence>
<evidence type="ECO:0000313" key="8">
    <source>
        <dbReference type="EMBL" id="KAB2331777.1"/>
    </source>
</evidence>
<dbReference type="PROSITE" id="PS01037">
    <property type="entry name" value="SBP_BACTERIAL_1"/>
    <property type="match status" value="1"/>
</dbReference>
<feature type="signal peptide" evidence="7">
    <location>
        <begin position="1"/>
        <end position="19"/>
    </location>
</feature>
<protein>
    <submittedName>
        <fullName evidence="8">ABC transporter substrate-binding protein</fullName>
    </submittedName>
</protein>
<dbReference type="PANTHER" id="PTHR43649:SF31">
    <property type="entry name" value="SN-GLYCEROL-3-PHOSPHATE-BINDING PERIPLASMIC PROTEIN UGPB"/>
    <property type="match status" value="1"/>
</dbReference>
<comment type="caution">
    <text evidence="8">The sequence shown here is derived from an EMBL/GenBank/DDBJ whole genome shotgun (WGS) entry which is preliminary data.</text>
</comment>
<evidence type="ECO:0000313" key="9">
    <source>
        <dbReference type="Proteomes" id="UP000441354"/>
    </source>
</evidence>